<feature type="compositionally biased region" description="Basic and acidic residues" evidence="3">
    <location>
        <begin position="123"/>
        <end position="138"/>
    </location>
</feature>
<reference evidence="7" key="1">
    <citation type="journal article" date="2017" name="Genome Biol.">
        <title>Comparative genomics reveals high biological diversity and specific adaptations in the industrially and medically important fungal genus Aspergillus.</title>
        <authorList>
            <person name="de Vries R.P."/>
            <person name="Riley R."/>
            <person name="Wiebenga A."/>
            <person name="Aguilar-Osorio G."/>
            <person name="Amillis S."/>
            <person name="Uchima C.A."/>
            <person name="Anderluh G."/>
            <person name="Asadollahi M."/>
            <person name="Askin M."/>
            <person name="Barry K."/>
            <person name="Battaglia E."/>
            <person name="Bayram O."/>
            <person name="Benocci T."/>
            <person name="Braus-Stromeyer S.A."/>
            <person name="Caldana C."/>
            <person name="Canovas D."/>
            <person name="Cerqueira G.C."/>
            <person name="Chen F."/>
            <person name="Chen W."/>
            <person name="Choi C."/>
            <person name="Clum A."/>
            <person name="Dos Santos R.A."/>
            <person name="Damasio A.R."/>
            <person name="Diallinas G."/>
            <person name="Emri T."/>
            <person name="Fekete E."/>
            <person name="Flipphi M."/>
            <person name="Freyberg S."/>
            <person name="Gallo A."/>
            <person name="Gournas C."/>
            <person name="Habgood R."/>
            <person name="Hainaut M."/>
            <person name="Harispe M.L."/>
            <person name="Henrissat B."/>
            <person name="Hilden K.S."/>
            <person name="Hope R."/>
            <person name="Hossain A."/>
            <person name="Karabika E."/>
            <person name="Karaffa L."/>
            <person name="Karanyi Z."/>
            <person name="Krasevec N."/>
            <person name="Kuo A."/>
            <person name="Kusch H."/>
            <person name="LaButti K."/>
            <person name="Lagendijk E.L."/>
            <person name="Lapidus A."/>
            <person name="Levasseur A."/>
            <person name="Lindquist E."/>
            <person name="Lipzen A."/>
            <person name="Logrieco A.F."/>
            <person name="MacCabe A."/>
            <person name="Maekelae M.R."/>
            <person name="Malavazi I."/>
            <person name="Melin P."/>
            <person name="Meyer V."/>
            <person name="Mielnichuk N."/>
            <person name="Miskei M."/>
            <person name="Molnar A.P."/>
            <person name="Mule G."/>
            <person name="Ngan C.Y."/>
            <person name="Orejas M."/>
            <person name="Orosz E."/>
            <person name="Ouedraogo J.P."/>
            <person name="Overkamp K.M."/>
            <person name="Park H.-S."/>
            <person name="Perrone G."/>
            <person name="Piumi F."/>
            <person name="Punt P.J."/>
            <person name="Ram A.F."/>
            <person name="Ramon A."/>
            <person name="Rauscher S."/>
            <person name="Record E."/>
            <person name="Riano-Pachon D.M."/>
            <person name="Robert V."/>
            <person name="Roehrig J."/>
            <person name="Ruller R."/>
            <person name="Salamov A."/>
            <person name="Salih N.S."/>
            <person name="Samson R.A."/>
            <person name="Sandor E."/>
            <person name="Sanguinetti M."/>
            <person name="Schuetze T."/>
            <person name="Sepcic K."/>
            <person name="Shelest E."/>
            <person name="Sherlock G."/>
            <person name="Sophianopoulou V."/>
            <person name="Squina F.M."/>
            <person name="Sun H."/>
            <person name="Susca A."/>
            <person name="Todd R.B."/>
            <person name="Tsang A."/>
            <person name="Unkles S.E."/>
            <person name="van de Wiele N."/>
            <person name="van Rossen-Uffink D."/>
            <person name="Oliveira J.V."/>
            <person name="Vesth T.C."/>
            <person name="Visser J."/>
            <person name="Yu J.-H."/>
            <person name="Zhou M."/>
            <person name="Andersen M.R."/>
            <person name="Archer D.B."/>
            <person name="Baker S.E."/>
            <person name="Benoit I."/>
            <person name="Brakhage A.A."/>
            <person name="Braus G.H."/>
            <person name="Fischer R."/>
            <person name="Frisvad J.C."/>
            <person name="Goldman G.H."/>
            <person name="Houbraken J."/>
            <person name="Oakley B."/>
            <person name="Pocsi I."/>
            <person name="Scazzocchio C."/>
            <person name="Seiboth B."/>
            <person name="vanKuyk P.A."/>
            <person name="Wortman J."/>
            <person name="Dyer P.S."/>
            <person name="Grigoriev I.V."/>
        </authorList>
    </citation>
    <scope>NUCLEOTIDE SEQUENCE [LARGE SCALE GENOMIC DNA]</scope>
    <source>
        <strain evidence="7">CBS 583.65</strain>
    </source>
</reference>
<dbReference type="PROSITE" id="PS50056">
    <property type="entry name" value="TYR_PHOSPHATASE_2"/>
    <property type="match status" value="1"/>
</dbReference>
<feature type="compositionally biased region" description="Basic and acidic residues" evidence="3">
    <location>
        <begin position="509"/>
        <end position="518"/>
    </location>
</feature>
<proteinExistence type="predicted"/>
<feature type="domain" description="Tyrosine specific protein phosphatases" evidence="4">
    <location>
        <begin position="133"/>
        <end position="180"/>
    </location>
</feature>
<feature type="region of interest" description="Disordered" evidence="3">
    <location>
        <begin position="258"/>
        <end position="322"/>
    </location>
</feature>
<feature type="compositionally biased region" description="Basic and acidic residues" evidence="3">
    <location>
        <begin position="459"/>
        <end position="469"/>
    </location>
</feature>
<dbReference type="PANTHER" id="PTHR12305:SF81">
    <property type="entry name" value="PHOSPHATIDYLINOSITOL 3,4,5-TRISPHOSPHATE 3-PHOSPHATASE AND DUAL-SPECIFICITY PROTEIN PHOSPHATASE PTEN"/>
    <property type="match status" value="1"/>
</dbReference>
<feature type="compositionally biased region" description="Polar residues" evidence="3">
    <location>
        <begin position="291"/>
        <end position="311"/>
    </location>
</feature>
<feature type="compositionally biased region" description="Basic and acidic residues" evidence="3">
    <location>
        <begin position="529"/>
        <end position="550"/>
    </location>
</feature>
<dbReference type="PANTHER" id="PTHR12305">
    <property type="entry name" value="PHOSPHATASE WITH HOMOLOGY TO TENSIN"/>
    <property type="match status" value="1"/>
</dbReference>
<evidence type="ECO:0000256" key="1">
    <source>
        <dbReference type="ARBA" id="ARBA00013015"/>
    </source>
</evidence>
<gene>
    <name evidence="6" type="ORF">ASPVEDRAFT_41104</name>
</gene>
<evidence type="ECO:0000313" key="6">
    <source>
        <dbReference type="EMBL" id="OJJ01509.1"/>
    </source>
</evidence>
<dbReference type="Proteomes" id="UP000184073">
    <property type="component" value="Unassembled WGS sequence"/>
</dbReference>
<dbReference type="InterPro" id="IPR029023">
    <property type="entry name" value="Tensin_phosphatase"/>
</dbReference>
<dbReference type="SUPFAM" id="SSF52799">
    <property type="entry name" value="(Phosphotyrosine protein) phosphatases II"/>
    <property type="match status" value="1"/>
</dbReference>
<accession>A0A1L9PJ07</accession>
<dbReference type="Pfam" id="PF00782">
    <property type="entry name" value="DSPc"/>
    <property type="match status" value="1"/>
</dbReference>
<dbReference type="InterPro" id="IPR000387">
    <property type="entry name" value="Tyr_Pase_dom"/>
</dbReference>
<feature type="region of interest" description="Disordered" evidence="3">
    <location>
        <begin position="334"/>
        <end position="364"/>
    </location>
</feature>
<dbReference type="AlphaFoldDB" id="A0A1L9PJ07"/>
<dbReference type="OrthoDB" id="16692at2759"/>
<dbReference type="GO" id="GO:0046856">
    <property type="term" value="P:phosphatidylinositol dephosphorylation"/>
    <property type="evidence" value="ECO:0007669"/>
    <property type="project" value="TreeGrafter"/>
</dbReference>
<evidence type="ECO:0000259" key="4">
    <source>
        <dbReference type="PROSITE" id="PS50056"/>
    </source>
</evidence>
<dbReference type="EMBL" id="KV878128">
    <property type="protein sequence ID" value="OJJ01509.1"/>
    <property type="molecule type" value="Genomic_DNA"/>
</dbReference>
<keyword evidence="7" id="KW-1185">Reference proteome</keyword>
<dbReference type="GO" id="GO:0016314">
    <property type="term" value="F:phosphatidylinositol-3,4,5-trisphosphate 3-phosphatase activity"/>
    <property type="evidence" value="ECO:0007669"/>
    <property type="project" value="UniProtKB-EC"/>
</dbReference>
<dbReference type="GO" id="GO:0005634">
    <property type="term" value="C:nucleus"/>
    <property type="evidence" value="ECO:0007669"/>
    <property type="project" value="TreeGrafter"/>
</dbReference>
<dbReference type="InterPro" id="IPR000340">
    <property type="entry name" value="Dual-sp_phosphatase_cat-dom"/>
</dbReference>
<feature type="compositionally biased region" description="Basic and acidic residues" evidence="3">
    <location>
        <begin position="490"/>
        <end position="500"/>
    </location>
</feature>
<feature type="compositionally biased region" description="Polar residues" evidence="3">
    <location>
        <begin position="264"/>
        <end position="273"/>
    </location>
</feature>
<dbReference type="EC" id="3.1.3.67" evidence="1"/>
<dbReference type="GO" id="GO:0051896">
    <property type="term" value="P:regulation of phosphatidylinositol 3-kinase/protein kinase B signal transduction"/>
    <property type="evidence" value="ECO:0007669"/>
    <property type="project" value="TreeGrafter"/>
</dbReference>
<evidence type="ECO:0000313" key="7">
    <source>
        <dbReference type="Proteomes" id="UP000184073"/>
    </source>
</evidence>
<keyword evidence="2" id="KW-0378">Hydrolase</keyword>
<dbReference type="GO" id="GO:0004725">
    <property type="term" value="F:protein tyrosine phosphatase activity"/>
    <property type="evidence" value="ECO:0007669"/>
    <property type="project" value="TreeGrafter"/>
</dbReference>
<dbReference type="RefSeq" id="XP_040667271.1">
    <property type="nucleotide sequence ID" value="XM_040812268.1"/>
</dbReference>
<evidence type="ECO:0000256" key="2">
    <source>
        <dbReference type="ARBA" id="ARBA00022801"/>
    </source>
</evidence>
<dbReference type="GO" id="GO:0005829">
    <property type="term" value="C:cytosol"/>
    <property type="evidence" value="ECO:0007669"/>
    <property type="project" value="TreeGrafter"/>
</dbReference>
<feature type="compositionally biased region" description="Low complexity" evidence="3">
    <location>
        <begin position="274"/>
        <end position="290"/>
    </location>
</feature>
<feature type="compositionally biased region" description="Polar residues" evidence="3">
    <location>
        <begin position="334"/>
        <end position="356"/>
    </location>
</feature>
<dbReference type="PROSITE" id="PS51181">
    <property type="entry name" value="PPASE_TENSIN"/>
    <property type="match status" value="1"/>
</dbReference>
<dbReference type="GeneID" id="63727779"/>
<organism evidence="6 7">
    <name type="scientific">Aspergillus versicolor CBS 583.65</name>
    <dbReference type="NCBI Taxonomy" id="1036611"/>
    <lineage>
        <taxon>Eukaryota</taxon>
        <taxon>Fungi</taxon>
        <taxon>Dikarya</taxon>
        <taxon>Ascomycota</taxon>
        <taxon>Pezizomycotina</taxon>
        <taxon>Eurotiomycetes</taxon>
        <taxon>Eurotiomycetidae</taxon>
        <taxon>Eurotiales</taxon>
        <taxon>Aspergillaceae</taxon>
        <taxon>Aspergillus</taxon>
        <taxon>Aspergillus subgen. Nidulantes</taxon>
    </lineage>
</organism>
<dbReference type="Gene3D" id="3.90.190.10">
    <property type="entry name" value="Protein tyrosine phosphatase superfamily"/>
    <property type="match status" value="1"/>
</dbReference>
<dbReference type="STRING" id="1036611.A0A1L9PJ07"/>
<evidence type="ECO:0000259" key="5">
    <source>
        <dbReference type="PROSITE" id="PS51181"/>
    </source>
</evidence>
<dbReference type="GO" id="GO:0042995">
    <property type="term" value="C:cell projection"/>
    <property type="evidence" value="ECO:0007669"/>
    <property type="project" value="TreeGrafter"/>
</dbReference>
<feature type="domain" description="Phosphatase tensin-type" evidence="5">
    <location>
        <begin position="12"/>
        <end position="208"/>
    </location>
</feature>
<protein>
    <recommendedName>
        <fullName evidence="1">phosphatidylinositol-3,4,5-trisphosphate 3-phosphatase</fullName>
        <ecNumber evidence="1">3.1.3.67</ecNumber>
    </recommendedName>
</protein>
<dbReference type="InterPro" id="IPR051281">
    <property type="entry name" value="Dual-spec_lipid-protein_phosph"/>
</dbReference>
<feature type="region of interest" description="Disordered" evidence="3">
    <location>
        <begin position="115"/>
        <end position="139"/>
    </location>
</feature>
<dbReference type="VEuPathDB" id="FungiDB:ASPVEDRAFT_41104"/>
<dbReference type="PROSITE" id="PS00383">
    <property type="entry name" value="TYR_PHOSPHATASE_1"/>
    <property type="match status" value="1"/>
</dbReference>
<feature type="region of interest" description="Disordered" evidence="3">
    <location>
        <begin position="459"/>
        <end position="550"/>
    </location>
</feature>
<dbReference type="InterPro" id="IPR029021">
    <property type="entry name" value="Prot-tyrosine_phosphatase-like"/>
</dbReference>
<sequence>MASILRQIVAGPRQQHPEAGLDLCYVSDNIIATSGPSTNYPKIAYRTPLKQLVDFLDSKHDTQWGIWEFRAEGTGYPDSEVYGRIHHFPFPDHHPPPFALIPKVMASMRNWLQRLDGPGPAGEQKESKDEGKDSEEQGQRVVVVHCKAGKGRSGTMACSYLISQEGWKMEDALQRFTERRMRVGFGSGVSIPSQLRWVRYVDRWTNELGKKYVERPVEILEIHVWGLRDGVKVAVEGFIEDGQAIKQFHLFHRNERNSLPGDSVASQSNSAAGSDNEGNDSSSNDNLNKSKPNPTIKTAPTSNPDSTVSTPQEPPSAAESEASLWTKASNLTSALTNPNLTTDQSNTVTHPKTSTPAEAPQKHTSAVLLRPRAPLILPTSDVNIDFERRSKAAAYTGLAMVTSIAHVWFNPYFEGGDKYDSGVFEVDWDAMDGIKGTSKKGIKALDRLKVVWRYAEPSTKEVKDVDSQKRPVSSQVVMEPQPGEPVPETKVADWRLRDSDAEADVGTDESGKEDREWESSAEEGSGGSGKEKENAPIGKGKKEGDDQASK</sequence>
<evidence type="ECO:0000256" key="3">
    <source>
        <dbReference type="SAM" id="MobiDB-lite"/>
    </source>
</evidence>
<dbReference type="InterPro" id="IPR016130">
    <property type="entry name" value="Tyr_Pase_AS"/>
</dbReference>
<dbReference type="GO" id="GO:0005886">
    <property type="term" value="C:plasma membrane"/>
    <property type="evidence" value="ECO:0007669"/>
    <property type="project" value="TreeGrafter"/>
</dbReference>
<name>A0A1L9PJ07_ASPVE</name>
<dbReference type="GO" id="GO:0043491">
    <property type="term" value="P:phosphatidylinositol 3-kinase/protein kinase B signal transduction"/>
    <property type="evidence" value="ECO:0007669"/>
    <property type="project" value="TreeGrafter"/>
</dbReference>